<evidence type="ECO:0000256" key="6">
    <source>
        <dbReference type="PIRNR" id="PIRNR006276"/>
    </source>
</evidence>
<sequence length="142" mass="15981">MVYQHIVVATDLSEDAELLLGKGARLADALNARLSLIYIDIHRTGYYAELGVGEYDYTDSTFTERAKNILSAIQARSSYPVEEVIIGRGELTEELNRVVKEKGIDLVIFGHHQDIWSRLMSSARQAINHLQVDLLVIPIDKK</sequence>
<dbReference type="PANTHER" id="PTHR46268">
    <property type="entry name" value="STRESS RESPONSE PROTEIN NHAX"/>
    <property type="match status" value="1"/>
</dbReference>
<dbReference type="Proteomes" id="UP000594967">
    <property type="component" value="Chromosome"/>
</dbReference>
<dbReference type="Gene3D" id="3.40.50.620">
    <property type="entry name" value="HUPs"/>
    <property type="match status" value="1"/>
</dbReference>
<comment type="subunit">
    <text evidence="3">Homodimer.</text>
</comment>
<dbReference type="EMBL" id="LS483469">
    <property type="protein sequence ID" value="SQI37926.1"/>
    <property type="molecule type" value="Genomic_DNA"/>
</dbReference>
<evidence type="ECO:0000313" key="8">
    <source>
        <dbReference type="EMBL" id="QPS21229.1"/>
    </source>
</evidence>
<dbReference type="PANTHER" id="PTHR46268:SF23">
    <property type="entry name" value="UNIVERSAL STRESS PROTEIN A-RELATED"/>
    <property type="match status" value="1"/>
</dbReference>
<reference evidence="8 11" key="2">
    <citation type="submission" date="2020-12" db="EMBL/GenBank/DDBJ databases">
        <title>FDA dAtabase for Regulatory Grade micrObial Sequences (FDA-ARGOS): Supporting development and validation of Infectious Disease Dx tests.</title>
        <authorList>
            <person name="Sproer C."/>
            <person name="Gronow S."/>
            <person name="Severitt S."/>
            <person name="Schroder I."/>
            <person name="Tallon L."/>
            <person name="Sadzewicz L."/>
            <person name="Zhao X."/>
            <person name="Boylan J."/>
            <person name="Ott S."/>
            <person name="Bowen H."/>
            <person name="Vavikolanu K."/>
            <person name="Mehta A."/>
            <person name="Aluvathingal J."/>
            <person name="Nadendla S."/>
            <person name="Lowell S."/>
            <person name="Myers T."/>
            <person name="Yan Y."/>
            <person name="Sichtig H."/>
        </authorList>
    </citation>
    <scope>NUCLEOTIDE SEQUENCE [LARGE SCALE GENOMIC DNA]</scope>
    <source>
        <strain evidence="8 11">FDAARGOS_907</strain>
    </source>
</reference>
<dbReference type="Proteomes" id="UP000248897">
    <property type="component" value="Chromosome 1"/>
</dbReference>
<gene>
    <name evidence="9" type="primary">uspA_2</name>
    <name evidence="8" type="ORF">I6G64_01995</name>
    <name evidence="9" type="ORF">NCTC12961_02508</name>
</gene>
<dbReference type="InterPro" id="IPR006016">
    <property type="entry name" value="UspA"/>
</dbReference>
<dbReference type="PIRSF" id="PIRSF006276">
    <property type="entry name" value="UspA"/>
    <property type="match status" value="1"/>
</dbReference>
<dbReference type="SUPFAM" id="SSF52402">
    <property type="entry name" value="Adenine nucleotide alpha hydrolases-like"/>
    <property type="match status" value="1"/>
</dbReference>
<dbReference type="GO" id="GO:0005737">
    <property type="term" value="C:cytoplasm"/>
    <property type="evidence" value="ECO:0007669"/>
    <property type="project" value="UniProtKB-SubCell"/>
</dbReference>
<evidence type="ECO:0000256" key="3">
    <source>
        <dbReference type="ARBA" id="ARBA00011738"/>
    </source>
</evidence>
<proteinExistence type="inferred from homology"/>
<reference evidence="9 10" key="1">
    <citation type="submission" date="2018-06" db="EMBL/GenBank/DDBJ databases">
        <authorList>
            <consortium name="Pathogen Informatics"/>
            <person name="Doyle S."/>
        </authorList>
    </citation>
    <scope>NUCLEOTIDE SEQUENCE [LARGE SCALE GENOMIC DNA]</scope>
    <source>
        <strain evidence="9 10">NCTC12961</strain>
    </source>
</reference>
<evidence type="ECO:0000256" key="5">
    <source>
        <dbReference type="ARBA" id="ARBA00037131"/>
    </source>
</evidence>
<evidence type="ECO:0000256" key="2">
    <source>
        <dbReference type="ARBA" id="ARBA00008791"/>
    </source>
</evidence>
<comment type="function">
    <text evidence="5">Required for resistance to DNA-damaging agents.</text>
</comment>
<dbReference type="RefSeq" id="WP_063197729.1">
    <property type="nucleotide sequence ID" value="NZ_CAMITG010000002.1"/>
</dbReference>
<evidence type="ECO:0000256" key="1">
    <source>
        <dbReference type="ARBA" id="ARBA00004496"/>
    </source>
</evidence>
<organism evidence="9 10">
    <name type="scientific">Serratia plymuthica</name>
    <dbReference type="NCBI Taxonomy" id="82996"/>
    <lineage>
        <taxon>Bacteria</taxon>
        <taxon>Pseudomonadati</taxon>
        <taxon>Pseudomonadota</taxon>
        <taxon>Gammaproteobacteria</taxon>
        <taxon>Enterobacterales</taxon>
        <taxon>Yersiniaceae</taxon>
        <taxon>Serratia</taxon>
    </lineage>
</organism>
<keyword evidence="4 6" id="KW-0963">Cytoplasm</keyword>
<keyword evidence="11" id="KW-1185">Reference proteome</keyword>
<dbReference type="InterPro" id="IPR014729">
    <property type="entry name" value="Rossmann-like_a/b/a_fold"/>
</dbReference>
<protein>
    <recommendedName>
        <fullName evidence="6">Universal stress protein</fullName>
    </recommendedName>
</protein>
<evidence type="ECO:0000313" key="11">
    <source>
        <dbReference type="Proteomes" id="UP000594967"/>
    </source>
</evidence>
<dbReference type="EMBL" id="CP065673">
    <property type="protein sequence ID" value="QPS21229.1"/>
    <property type="molecule type" value="Genomic_DNA"/>
</dbReference>
<evidence type="ECO:0000313" key="10">
    <source>
        <dbReference type="Proteomes" id="UP000248897"/>
    </source>
</evidence>
<name>A0A2X4UDQ3_SERPL</name>
<evidence type="ECO:0000313" key="9">
    <source>
        <dbReference type="EMBL" id="SQI37926.1"/>
    </source>
</evidence>
<accession>A0A2X4UDQ3</accession>
<dbReference type="STRING" id="82996.ADP72_00475"/>
<dbReference type="AlphaFoldDB" id="A0A2X4UDQ3"/>
<comment type="subcellular location">
    <subcellularLocation>
        <location evidence="1 6">Cytoplasm</location>
    </subcellularLocation>
</comment>
<evidence type="ECO:0000259" key="7">
    <source>
        <dbReference type="Pfam" id="PF00582"/>
    </source>
</evidence>
<dbReference type="InterPro" id="IPR006015">
    <property type="entry name" value="Universal_stress_UspA"/>
</dbReference>
<dbReference type="Pfam" id="PF00582">
    <property type="entry name" value="Usp"/>
    <property type="match status" value="1"/>
</dbReference>
<comment type="similarity">
    <text evidence="2 6">Belongs to the universal stress protein A family.</text>
</comment>
<evidence type="ECO:0000256" key="4">
    <source>
        <dbReference type="ARBA" id="ARBA00022490"/>
    </source>
</evidence>
<feature type="domain" description="UspA" evidence="7">
    <location>
        <begin position="3"/>
        <end position="138"/>
    </location>
</feature>